<evidence type="ECO:0000313" key="2">
    <source>
        <dbReference type="Proteomes" id="UP000225706"/>
    </source>
</evidence>
<comment type="caution">
    <text evidence="1">The sequence shown here is derived from an EMBL/GenBank/DDBJ whole genome shotgun (WGS) entry which is preliminary data.</text>
</comment>
<name>A0A2B4S172_STYPI</name>
<accession>A0A2B4S172</accession>
<gene>
    <name evidence="1" type="ORF">AWC38_SpisGene11808</name>
</gene>
<sequence>MMPSSIHTRHWTAANEIVCMLYDTRAEATTGDLDYNLNTMKDLAPIQEAPTPEIKQAQTEVFDAFTNYLLVLKDSAKPMGVTKDLEDYPSKACVILDEVLSCVDVRAKMDNLEKIKSRIHHSMLYDSYRSSDDHKNFNKVYNSVMTAFLDFVRYCEDKPPRDSFGYSTDTDSNMFEHLDNNPRWCGVALDDLLPIVEKNADYDDYCQMQRHTKQYIQASDPTQVKDDDDQLCKLYTDVMKAFLAYTQHGEQLYRKKLVDEQTSSSNEA</sequence>
<protein>
    <submittedName>
        <fullName evidence="1">Uncharacterized protein</fullName>
    </submittedName>
</protein>
<keyword evidence="2" id="KW-1185">Reference proteome</keyword>
<dbReference type="EMBL" id="LSMT01000201">
    <property type="protein sequence ID" value="PFX23651.1"/>
    <property type="molecule type" value="Genomic_DNA"/>
</dbReference>
<evidence type="ECO:0000313" key="1">
    <source>
        <dbReference type="EMBL" id="PFX23651.1"/>
    </source>
</evidence>
<dbReference type="Proteomes" id="UP000225706">
    <property type="component" value="Unassembled WGS sequence"/>
</dbReference>
<dbReference type="AlphaFoldDB" id="A0A2B4S172"/>
<reference evidence="2" key="1">
    <citation type="journal article" date="2017" name="bioRxiv">
        <title>Comparative analysis of the genomes of Stylophora pistillata and Acropora digitifera provides evidence for extensive differences between species of corals.</title>
        <authorList>
            <person name="Voolstra C.R."/>
            <person name="Li Y."/>
            <person name="Liew Y.J."/>
            <person name="Baumgarten S."/>
            <person name="Zoccola D."/>
            <person name="Flot J.-F."/>
            <person name="Tambutte S."/>
            <person name="Allemand D."/>
            <person name="Aranda M."/>
        </authorList>
    </citation>
    <scope>NUCLEOTIDE SEQUENCE [LARGE SCALE GENOMIC DNA]</scope>
</reference>
<proteinExistence type="predicted"/>
<organism evidence="1 2">
    <name type="scientific">Stylophora pistillata</name>
    <name type="common">Smooth cauliflower coral</name>
    <dbReference type="NCBI Taxonomy" id="50429"/>
    <lineage>
        <taxon>Eukaryota</taxon>
        <taxon>Metazoa</taxon>
        <taxon>Cnidaria</taxon>
        <taxon>Anthozoa</taxon>
        <taxon>Hexacorallia</taxon>
        <taxon>Scleractinia</taxon>
        <taxon>Astrocoeniina</taxon>
        <taxon>Pocilloporidae</taxon>
        <taxon>Stylophora</taxon>
    </lineage>
</organism>